<gene>
    <name evidence="1" type="ORF">psal_cds_652</name>
</gene>
<proteinExistence type="predicted"/>
<name>S4VYL9_9VIRU</name>
<dbReference type="KEGG" id="vg:16606343"/>
<reference evidence="1 2" key="1">
    <citation type="journal article" date="2013" name="Science">
        <title>Pandoraviruses: amoeba viruses with genomes up to 2.5 Mb reaching that of parasitic eukaryotes.</title>
        <authorList>
            <person name="Philippe N."/>
            <person name="Legendre M."/>
            <person name="Doutre G."/>
            <person name="Coute Y."/>
            <person name="Poirot O."/>
            <person name="Lescot M."/>
            <person name="Arslan D."/>
            <person name="Seltzer V."/>
            <person name="Bertaux L."/>
            <person name="Bruley C."/>
            <person name="Garin J."/>
            <person name="Claverie J.M."/>
            <person name="Abergel C."/>
        </authorList>
    </citation>
    <scope>NUCLEOTIDE SEQUENCE [LARGE SCALE GENOMIC DNA]</scope>
</reference>
<dbReference type="GeneID" id="16606343"/>
<protein>
    <submittedName>
        <fullName evidence="1">Uncharacterized protein</fullName>
    </submittedName>
</protein>
<evidence type="ECO:0000313" key="2">
    <source>
        <dbReference type="Proteomes" id="UP000204584"/>
    </source>
</evidence>
<accession>S4VYL9</accession>
<dbReference type="RefSeq" id="YP_008437628.1">
    <property type="nucleotide sequence ID" value="NC_022098.1"/>
</dbReference>
<dbReference type="Proteomes" id="UP000204584">
    <property type="component" value="Segment"/>
</dbReference>
<keyword evidence="2" id="KW-1185">Reference proteome</keyword>
<organism evidence="1 2">
    <name type="scientific">Pandoravirus salinus</name>
    <dbReference type="NCBI Taxonomy" id="1349410"/>
    <lineage>
        <taxon>Viruses</taxon>
        <taxon>Pandoravirus</taxon>
    </lineage>
</organism>
<dbReference type="EMBL" id="KC977571">
    <property type="protein sequence ID" value="AGO84556.1"/>
    <property type="molecule type" value="Genomic_DNA"/>
</dbReference>
<evidence type="ECO:0000313" key="1">
    <source>
        <dbReference type="EMBL" id="AGO84556.1"/>
    </source>
</evidence>
<sequence>MTTPTRIQDALKAVDRASKAAAAASEALSVLSLLLNEMAVSDEATTPVSTERAPAIGQMTANDVDPAYRARLSEMSDADLAILDGVQLSVFEPRIGERASLSEIRRSSLAQRVRALAHSAAAADNGSMAEPPPASTSCPIVMCVSSDNGKAITVGQLVAVLNAHPDAAVYVRVCADDSSTIAEEHPIAVAASTMRFEPSGDPARPARPYFHRKSHQWIGLVWDTPLSESITALCIGASAGSEAQVPTASKLAKTLAAYGVGRPDMPVEVGVWTAQGPRTGALVEVFLKTYDAGKRAITLMAKDGVFPWPADAVEAANSPETARTIDAAMAVAAAMASVPTFTDEHIAKCMAALVPESWTIPTARRTIDGIIPPHEKKSIQGGQDLVVAPTQARVLGTEEDDKATVQTSAGGPDAALAEQMGTDGVHAHHREPATLADTSSAFDTFIVDEAEFDPTLDRDSDMDMRLFNAIR</sequence>